<dbReference type="OrthoDB" id="1918685at2759"/>
<proteinExistence type="predicted"/>
<evidence type="ECO:0000256" key="1">
    <source>
        <dbReference type="SAM" id="MobiDB-lite"/>
    </source>
</evidence>
<dbReference type="Proteomes" id="UP000224567">
    <property type="component" value="Unassembled WGS sequence"/>
</dbReference>
<reference evidence="2 3" key="1">
    <citation type="journal article" date="2017" name="Genome Biol.">
        <title>New reference genome sequences of hot pepper reveal the massive evolution of plant disease-resistance genes by retroduplication.</title>
        <authorList>
            <person name="Kim S."/>
            <person name="Park J."/>
            <person name="Yeom S.I."/>
            <person name="Kim Y.M."/>
            <person name="Seo E."/>
            <person name="Kim K.T."/>
            <person name="Kim M.S."/>
            <person name="Lee J.M."/>
            <person name="Cheong K."/>
            <person name="Shin H.S."/>
            <person name="Kim S.B."/>
            <person name="Han K."/>
            <person name="Lee J."/>
            <person name="Park M."/>
            <person name="Lee H.A."/>
            <person name="Lee H.Y."/>
            <person name="Lee Y."/>
            <person name="Oh S."/>
            <person name="Lee J.H."/>
            <person name="Choi E."/>
            <person name="Choi E."/>
            <person name="Lee S.E."/>
            <person name="Jeon J."/>
            <person name="Kim H."/>
            <person name="Choi G."/>
            <person name="Song H."/>
            <person name="Lee J."/>
            <person name="Lee S.C."/>
            <person name="Kwon J.K."/>
            <person name="Lee H.Y."/>
            <person name="Koo N."/>
            <person name="Hong Y."/>
            <person name="Kim R.W."/>
            <person name="Kang W.H."/>
            <person name="Huh J.H."/>
            <person name="Kang B.C."/>
            <person name="Yang T.J."/>
            <person name="Lee Y.H."/>
            <person name="Bennetzen J.L."/>
            <person name="Choi D."/>
        </authorList>
    </citation>
    <scope>NUCLEOTIDE SEQUENCE [LARGE SCALE GENOMIC DNA]</scope>
    <source>
        <strain evidence="3">cv. PBC81</strain>
    </source>
</reference>
<name>A0A2G2WSM7_CAPBA</name>
<sequence>MHLPLKEHVPSPPKKHVPSPPLASLNEINHMDTDGNGLNIIKVDKVGNINDSMLDDTVKELEDQNELHLKLSEIKGVIEIKDTSLDRSDYGFASEFPMASRIILLQSGCFIGEKRVNLLLFRGNGSGDNNMCDDLKIQMP</sequence>
<dbReference type="AlphaFoldDB" id="A0A2G2WSM7"/>
<comment type="caution">
    <text evidence="2">The sequence shown here is derived from an EMBL/GenBank/DDBJ whole genome shotgun (WGS) entry which is preliminary data.</text>
</comment>
<keyword evidence="3" id="KW-1185">Reference proteome</keyword>
<dbReference type="EMBL" id="MLFT02000005">
    <property type="protein sequence ID" value="PHT48191.1"/>
    <property type="molecule type" value="Genomic_DNA"/>
</dbReference>
<reference evidence="3" key="2">
    <citation type="journal article" date="2017" name="J. Anim. Genet.">
        <title>Multiple reference genome sequences of hot pepper reveal the massive evolution of plant disease resistance genes by retroduplication.</title>
        <authorList>
            <person name="Kim S."/>
            <person name="Park J."/>
            <person name="Yeom S.-I."/>
            <person name="Kim Y.-M."/>
            <person name="Seo E."/>
            <person name="Kim K.-T."/>
            <person name="Kim M.-S."/>
            <person name="Lee J.M."/>
            <person name="Cheong K."/>
            <person name="Shin H.-S."/>
            <person name="Kim S.-B."/>
            <person name="Han K."/>
            <person name="Lee J."/>
            <person name="Park M."/>
            <person name="Lee H.-A."/>
            <person name="Lee H.-Y."/>
            <person name="Lee Y."/>
            <person name="Oh S."/>
            <person name="Lee J.H."/>
            <person name="Choi E."/>
            <person name="Choi E."/>
            <person name="Lee S.E."/>
            <person name="Jeon J."/>
            <person name="Kim H."/>
            <person name="Choi G."/>
            <person name="Song H."/>
            <person name="Lee J."/>
            <person name="Lee S.-C."/>
            <person name="Kwon J.-K."/>
            <person name="Lee H.-Y."/>
            <person name="Koo N."/>
            <person name="Hong Y."/>
            <person name="Kim R.W."/>
            <person name="Kang W.-H."/>
            <person name="Huh J.H."/>
            <person name="Kang B.-C."/>
            <person name="Yang T.-J."/>
            <person name="Lee Y.-H."/>
            <person name="Bennetzen J.L."/>
            <person name="Choi D."/>
        </authorList>
    </citation>
    <scope>NUCLEOTIDE SEQUENCE [LARGE SCALE GENOMIC DNA]</scope>
    <source>
        <strain evidence="3">cv. PBC81</strain>
    </source>
</reference>
<protein>
    <submittedName>
        <fullName evidence="2">Uncharacterized protein</fullName>
    </submittedName>
</protein>
<accession>A0A2G2WSM7</accession>
<gene>
    <name evidence="2" type="ORF">CQW23_12399</name>
</gene>
<evidence type="ECO:0000313" key="2">
    <source>
        <dbReference type="EMBL" id="PHT48191.1"/>
    </source>
</evidence>
<feature type="region of interest" description="Disordered" evidence="1">
    <location>
        <begin position="1"/>
        <end position="21"/>
    </location>
</feature>
<evidence type="ECO:0000313" key="3">
    <source>
        <dbReference type="Proteomes" id="UP000224567"/>
    </source>
</evidence>
<organism evidence="2 3">
    <name type="scientific">Capsicum baccatum</name>
    <name type="common">Peruvian pepper</name>
    <dbReference type="NCBI Taxonomy" id="33114"/>
    <lineage>
        <taxon>Eukaryota</taxon>
        <taxon>Viridiplantae</taxon>
        <taxon>Streptophyta</taxon>
        <taxon>Embryophyta</taxon>
        <taxon>Tracheophyta</taxon>
        <taxon>Spermatophyta</taxon>
        <taxon>Magnoliopsida</taxon>
        <taxon>eudicotyledons</taxon>
        <taxon>Gunneridae</taxon>
        <taxon>Pentapetalae</taxon>
        <taxon>asterids</taxon>
        <taxon>lamiids</taxon>
        <taxon>Solanales</taxon>
        <taxon>Solanaceae</taxon>
        <taxon>Solanoideae</taxon>
        <taxon>Capsiceae</taxon>
        <taxon>Capsicum</taxon>
    </lineage>
</organism>